<dbReference type="InterPro" id="IPR001128">
    <property type="entry name" value="Cyt_P450"/>
</dbReference>
<dbReference type="PRINTS" id="PR00385">
    <property type="entry name" value="P450"/>
</dbReference>
<keyword evidence="2 7" id="KW-0349">Heme</keyword>
<dbReference type="Pfam" id="PF00067">
    <property type="entry name" value="p450"/>
    <property type="match status" value="1"/>
</dbReference>
<dbReference type="PRINTS" id="PR00463">
    <property type="entry name" value="EP450I"/>
</dbReference>
<evidence type="ECO:0000256" key="2">
    <source>
        <dbReference type="ARBA" id="ARBA00022617"/>
    </source>
</evidence>
<evidence type="ECO:0008006" key="10">
    <source>
        <dbReference type="Google" id="ProtNLM"/>
    </source>
</evidence>
<reference evidence="8 9" key="1">
    <citation type="submission" date="2022-12" db="EMBL/GenBank/DDBJ databases">
        <title>Chromosome-level genome of Tegillarca granosa.</title>
        <authorList>
            <person name="Kim J."/>
        </authorList>
    </citation>
    <scope>NUCLEOTIDE SEQUENCE [LARGE SCALE GENOMIC DNA]</scope>
    <source>
        <strain evidence="8">Teg-2019</strain>
        <tissue evidence="8">Adductor muscle</tissue>
    </source>
</reference>
<dbReference type="InterPro" id="IPR017972">
    <property type="entry name" value="Cyt_P450_CS"/>
</dbReference>
<dbReference type="Gene3D" id="1.10.630.10">
    <property type="entry name" value="Cytochrome P450"/>
    <property type="match status" value="1"/>
</dbReference>
<evidence type="ECO:0000313" key="9">
    <source>
        <dbReference type="Proteomes" id="UP001217089"/>
    </source>
</evidence>
<dbReference type="PANTHER" id="PTHR24289">
    <property type="entry name" value="STEROID 17-ALPHA-HYDROXYLASE/17,20 LYASE"/>
    <property type="match status" value="1"/>
</dbReference>
<evidence type="ECO:0000256" key="4">
    <source>
        <dbReference type="ARBA" id="ARBA00023002"/>
    </source>
</evidence>
<dbReference type="EMBL" id="JARBDR010000141">
    <property type="protein sequence ID" value="KAJ8320952.1"/>
    <property type="molecule type" value="Genomic_DNA"/>
</dbReference>
<keyword evidence="9" id="KW-1185">Reference proteome</keyword>
<dbReference type="PANTHER" id="PTHR24289:SF20">
    <property type="entry name" value="STEROID 17-ALPHA-HYDROXYLASE_17,20 LYASE"/>
    <property type="match status" value="1"/>
</dbReference>
<name>A0ABQ9FY66_TEGGR</name>
<dbReference type="PROSITE" id="PS00086">
    <property type="entry name" value="CYTOCHROME_P450"/>
    <property type="match status" value="1"/>
</dbReference>
<sequence>MDGITLVLIGVASILIYFLLKYRTYSATAPPGPKGYPFIGNTFQIDTKKLHISLSAFAKEYGEIYSVNVFGRNAVVLNSPELVREALLREPNASNFAARLQSYFGKEFMFNNADLVLSSNTEVWAKRRKFSHKLLKAYGEGLKIIEKKLHEALNNTICDVRKFSGAAFDPEDVITSFLVGIITSLSVVEYDEVLNEVLKPRFSFMVRTLPFLKYIPGKYKEIYERCRRAQLRFLELVKKEKDNMEGGGMIHDLYAELPKGWLTEEEIFAILTNMISAGLLTSKGTIWSMIQILISRPEVQKKLQEEVDTVVGHDRLPSLSDKSSMPYTEAVLYETLRYISHIPLAVPHSNSRDSKLKGYDIKKGSMILINVWNIHHDEEFYNKPFDFCPERFLGHDGQIEPADSPVRQSFLAFGIGKRACIGEVFAKNRIFLFLASMMQHFTFESEDGNIPEIMDPTNMVQSAVRMPQRYKCKAIERRK</sequence>
<accession>A0ABQ9FY66</accession>
<comment type="caution">
    <text evidence="8">The sequence shown here is derived from an EMBL/GenBank/DDBJ whole genome shotgun (WGS) entry which is preliminary data.</text>
</comment>
<organism evidence="8 9">
    <name type="scientific">Tegillarca granosa</name>
    <name type="common">Malaysian cockle</name>
    <name type="synonym">Anadara granosa</name>
    <dbReference type="NCBI Taxonomy" id="220873"/>
    <lineage>
        <taxon>Eukaryota</taxon>
        <taxon>Metazoa</taxon>
        <taxon>Spiralia</taxon>
        <taxon>Lophotrochozoa</taxon>
        <taxon>Mollusca</taxon>
        <taxon>Bivalvia</taxon>
        <taxon>Autobranchia</taxon>
        <taxon>Pteriomorphia</taxon>
        <taxon>Arcoida</taxon>
        <taxon>Arcoidea</taxon>
        <taxon>Arcidae</taxon>
        <taxon>Tegillarca</taxon>
    </lineage>
</organism>
<dbReference type="InterPro" id="IPR036396">
    <property type="entry name" value="Cyt_P450_sf"/>
</dbReference>
<evidence type="ECO:0000256" key="6">
    <source>
        <dbReference type="ARBA" id="ARBA00023033"/>
    </source>
</evidence>
<evidence type="ECO:0000313" key="8">
    <source>
        <dbReference type="EMBL" id="KAJ8320952.1"/>
    </source>
</evidence>
<evidence type="ECO:0000256" key="5">
    <source>
        <dbReference type="ARBA" id="ARBA00023004"/>
    </source>
</evidence>
<gene>
    <name evidence="8" type="ORF">KUTeg_002539</name>
</gene>
<comment type="similarity">
    <text evidence="1 7">Belongs to the cytochrome P450 family.</text>
</comment>
<keyword evidence="5 7" id="KW-0408">Iron</keyword>
<keyword evidence="3 7" id="KW-0479">Metal-binding</keyword>
<dbReference type="Proteomes" id="UP001217089">
    <property type="component" value="Unassembled WGS sequence"/>
</dbReference>
<evidence type="ECO:0000256" key="1">
    <source>
        <dbReference type="ARBA" id="ARBA00010617"/>
    </source>
</evidence>
<dbReference type="SUPFAM" id="SSF48264">
    <property type="entry name" value="Cytochrome P450"/>
    <property type="match status" value="1"/>
</dbReference>
<evidence type="ECO:0000256" key="3">
    <source>
        <dbReference type="ARBA" id="ARBA00022723"/>
    </source>
</evidence>
<keyword evidence="6 7" id="KW-0503">Monooxygenase</keyword>
<dbReference type="InterPro" id="IPR002401">
    <property type="entry name" value="Cyt_P450_E_grp-I"/>
</dbReference>
<evidence type="ECO:0000256" key="7">
    <source>
        <dbReference type="RuleBase" id="RU000461"/>
    </source>
</evidence>
<keyword evidence="4 7" id="KW-0560">Oxidoreductase</keyword>
<proteinExistence type="inferred from homology"/>
<protein>
    <recommendedName>
        <fullName evidence="10">Cytochrome P450</fullName>
    </recommendedName>
</protein>